<feature type="transmembrane region" description="Helical" evidence="8">
    <location>
        <begin position="276"/>
        <end position="294"/>
    </location>
</feature>
<dbReference type="KEGG" id="uli:ETAA1_18740"/>
<dbReference type="RefSeq" id="WP_145236669.1">
    <property type="nucleotide sequence ID" value="NZ_CP036273.1"/>
</dbReference>
<evidence type="ECO:0000256" key="1">
    <source>
        <dbReference type="ARBA" id="ARBA00004651"/>
    </source>
</evidence>
<comment type="subcellular location">
    <subcellularLocation>
        <location evidence="1">Cell membrane</location>
        <topology evidence="1">Multi-pass membrane protein</topology>
    </subcellularLocation>
</comment>
<comment type="similarity">
    <text evidence="7">Belongs to the glycosyltransferase 87 family.</text>
</comment>
<keyword evidence="2" id="KW-1003">Cell membrane</keyword>
<evidence type="ECO:0000256" key="8">
    <source>
        <dbReference type="SAM" id="Phobius"/>
    </source>
</evidence>
<accession>A0A517XQZ4</accession>
<dbReference type="Pfam" id="PF09594">
    <property type="entry name" value="GT87"/>
    <property type="match status" value="1"/>
</dbReference>
<feature type="transmembrane region" description="Helical" evidence="8">
    <location>
        <begin position="167"/>
        <end position="191"/>
    </location>
</feature>
<evidence type="ECO:0000256" key="3">
    <source>
        <dbReference type="ARBA" id="ARBA00022679"/>
    </source>
</evidence>
<gene>
    <name evidence="9" type="ORF">ETAA1_18740</name>
</gene>
<evidence type="ECO:0000313" key="10">
    <source>
        <dbReference type="Proteomes" id="UP000319576"/>
    </source>
</evidence>
<name>A0A517XQZ4_9BACT</name>
<proteinExistence type="inferred from homology"/>
<sequence>MLPRTAVTFAALWVTSSFALRESRAHGDDLVQDYVSARALRDGLSPYLPLDDLRDRAGLPPRPGHVLVTHNPHPPGAVLLTVPFAAADFGMALDRVRLLQLAALAVAWALCFRLAAPPLSGWAWALVGGAFGLWAPVWQGLDWGQPVGVLALAAAGIWQLGRSGRPLAFGFVLGFACTVRPFFALSCVVAMKWTRREQLAAFAGALVGGLVPFALAGTPPWEWYRLASAAGAYAAECGSLPGVLGLGTTAGVGLYAAAAVVLAYLRWKGLAADSTLALAAVAAMLTYPLAWFQYDVSLIPVVAWVAVTAHRANSRFALVALTLFVAARAVPDVIPDTGGWADAVGHVKGWVQVAARAVLLAAVIRCANAPS</sequence>
<evidence type="ECO:0000256" key="7">
    <source>
        <dbReference type="ARBA" id="ARBA00024033"/>
    </source>
</evidence>
<dbReference type="GO" id="GO:0016758">
    <property type="term" value="F:hexosyltransferase activity"/>
    <property type="evidence" value="ECO:0007669"/>
    <property type="project" value="InterPro"/>
</dbReference>
<reference evidence="9 10" key="1">
    <citation type="submission" date="2019-02" db="EMBL/GenBank/DDBJ databases">
        <title>Deep-cultivation of Planctomycetes and their phenomic and genomic characterization uncovers novel biology.</title>
        <authorList>
            <person name="Wiegand S."/>
            <person name="Jogler M."/>
            <person name="Boedeker C."/>
            <person name="Pinto D."/>
            <person name="Vollmers J."/>
            <person name="Rivas-Marin E."/>
            <person name="Kohn T."/>
            <person name="Peeters S.H."/>
            <person name="Heuer A."/>
            <person name="Rast P."/>
            <person name="Oberbeckmann S."/>
            <person name="Bunk B."/>
            <person name="Jeske O."/>
            <person name="Meyerdierks A."/>
            <person name="Storesund J.E."/>
            <person name="Kallscheuer N."/>
            <person name="Luecker S."/>
            <person name="Lage O.M."/>
            <person name="Pohl T."/>
            <person name="Merkel B.J."/>
            <person name="Hornburger P."/>
            <person name="Mueller R.-W."/>
            <person name="Bruemmer F."/>
            <person name="Labrenz M."/>
            <person name="Spormann A.M."/>
            <person name="Op den Camp H."/>
            <person name="Overmann J."/>
            <person name="Amann R."/>
            <person name="Jetten M.S.M."/>
            <person name="Mascher T."/>
            <person name="Medema M.H."/>
            <person name="Devos D.P."/>
            <person name="Kaster A.-K."/>
            <person name="Ovreas L."/>
            <person name="Rohde M."/>
            <person name="Galperin M.Y."/>
            <person name="Jogler C."/>
        </authorList>
    </citation>
    <scope>NUCLEOTIDE SEQUENCE [LARGE SCALE GENOMIC DNA]</scope>
    <source>
        <strain evidence="9 10">ETA_A1</strain>
    </source>
</reference>
<feature type="transmembrane region" description="Helical" evidence="8">
    <location>
        <begin position="198"/>
        <end position="216"/>
    </location>
</feature>
<keyword evidence="5 8" id="KW-1133">Transmembrane helix</keyword>
<dbReference type="AlphaFoldDB" id="A0A517XQZ4"/>
<feature type="transmembrane region" description="Helical" evidence="8">
    <location>
        <begin position="98"/>
        <end position="116"/>
    </location>
</feature>
<evidence type="ECO:0000256" key="5">
    <source>
        <dbReference type="ARBA" id="ARBA00022989"/>
    </source>
</evidence>
<evidence type="ECO:0000256" key="2">
    <source>
        <dbReference type="ARBA" id="ARBA00022475"/>
    </source>
</evidence>
<evidence type="ECO:0000256" key="4">
    <source>
        <dbReference type="ARBA" id="ARBA00022692"/>
    </source>
</evidence>
<feature type="transmembrane region" description="Helical" evidence="8">
    <location>
        <begin position="243"/>
        <end position="264"/>
    </location>
</feature>
<keyword evidence="4 8" id="KW-0812">Transmembrane</keyword>
<dbReference type="GO" id="GO:0005886">
    <property type="term" value="C:plasma membrane"/>
    <property type="evidence" value="ECO:0007669"/>
    <property type="project" value="UniProtKB-SubCell"/>
</dbReference>
<dbReference type="EMBL" id="CP036273">
    <property type="protein sequence ID" value="QDU19935.1"/>
    <property type="molecule type" value="Genomic_DNA"/>
</dbReference>
<dbReference type="InterPro" id="IPR018584">
    <property type="entry name" value="GT87"/>
</dbReference>
<keyword evidence="6 8" id="KW-0472">Membrane</keyword>
<keyword evidence="10" id="KW-1185">Reference proteome</keyword>
<dbReference type="Proteomes" id="UP000319576">
    <property type="component" value="Chromosome"/>
</dbReference>
<evidence type="ECO:0000313" key="9">
    <source>
        <dbReference type="EMBL" id="QDU19935.1"/>
    </source>
</evidence>
<evidence type="ECO:0008006" key="11">
    <source>
        <dbReference type="Google" id="ProtNLM"/>
    </source>
</evidence>
<evidence type="ECO:0000256" key="6">
    <source>
        <dbReference type="ARBA" id="ARBA00023136"/>
    </source>
</evidence>
<protein>
    <recommendedName>
        <fullName evidence="11">DUF2029 domain-containing protein</fullName>
    </recommendedName>
</protein>
<keyword evidence="3" id="KW-0808">Transferase</keyword>
<organism evidence="9 10">
    <name type="scientific">Urbifossiella limnaea</name>
    <dbReference type="NCBI Taxonomy" id="2528023"/>
    <lineage>
        <taxon>Bacteria</taxon>
        <taxon>Pseudomonadati</taxon>
        <taxon>Planctomycetota</taxon>
        <taxon>Planctomycetia</taxon>
        <taxon>Gemmatales</taxon>
        <taxon>Gemmataceae</taxon>
        <taxon>Urbifossiella</taxon>
    </lineage>
</organism>